<name>A0AAD5DTC8_9CHLO</name>
<accession>A0AAD5DTC8</accession>
<evidence type="ECO:0000256" key="1">
    <source>
        <dbReference type="SAM" id="MobiDB-lite"/>
    </source>
</evidence>
<evidence type="ECO:0000313" key="3">
    <source>
        <dbReference type="Proteomes" id="UP001205105"/>
    </source>
</evidence>
<dbReference type="EMBL" id="JADXDR010000058">
    <property type="protein sequence ID" value="KAI7841921.1"/>
    <property type="molecule type" value="Genomic_DNA"/>
</dbReference>
<dbReference type="AlphaFoldDB" id="A0AAD5DTC8"/>
<feature type="region of interest" description="Disordered" evidence="1">
    <location>
        <begin position="196"/>
        <end position="275"/>
    </location>
</feature>
<keyword evidence="3" id="KW-1185">Reference proteome</keyword>
<gene>
    <name evidence="2" type="ORF">COHA_004449</name>
</gene>
<evidence type="ECO:0000313" key="2">
    <source>
        <dbReference type="EMBL" id="KAI7841921.1"/>
    </source>
</evidence>
<proteinExistence type="predicted"/>
<comment type="caution">
    <text evidence="2">The sequence shown here is derived from an EMBL/GenBank/DDBJ whole genome shotgun (WGS) entry which is preliminary data.</text>
</comment>
<feature type="compositionally biased region" description="Polar residues" evidence="1">
    <location>
        <begin position="229"/>
        <end position="247"/>
    </location>
</feature>
<dbReference type="Proteomes" id="UP001205105">
    <property type="component" value="Unassembled WGS sequence"/>
</dbReference>
<organism evidence="2 3">
    <name type="scientific">Chlorella ohadii</name>
    <dbReference type="NCBI Taxonomy" id="2649997"/>
    <lineage>
        <taxon>Eukaryota</taxon>
        <taxon>Viridiplantae</taxon>
        <taxon>Chlorophyta</taxon>
        <taxon>core chlorophytes</taxon>
        <taxon>Trebouxiophyceae</taxon>
        <taxon>Chlorellales</taxon>
        <taxon>Chlorellaceae</taxon>
        <taxon>Chlorella clade</taxon>
        <taxon>Chlorella</taxon>
    </lineage>
</organism>
<reference evidence="2" key="1">
    <citation type="submission" date="2020-11" db="EMBL/GenBank/DDBJ databases">
        <title>Chlorella ohadii genome sequencing and assembly.</title>
        <authorList>
            <person name="Murik O."/>
            <person name="Treves H."/>
            <person name="Kedem I."/>
            <person name="Shotland Y."/>
            <person name="Kaplan A."/>
        </authorList>
    </citation>
    <scope>NUCLEOTIDE SEQUENCE</scope>
    <source>
        <strain evidence="2">1</strain>
    </source>
</reference>
<protein>
    <submittedName>
        <fullName evidence="2">Uncharacterized protein</fullName>
    </submittedName>
</protein>
<sequence length="275" mass="29357">MALEELCLFGFASLPVDGTGYVFKLMGRDVPDDGYQLVFEATNVTQSFAAKFSVADLCDALEDEFGAKPSERSMLDILRQRFDCEELEARLTPTSTSNGGANGSGSSAADGLQVVAEHSTGDSEDDIKFTVRLPPRHGAPRKAGAWVAQDILFTANDRLRSVQRRLDTCEQRCPASQQFDDALAFLALADGSEPEVPRAAVHKRKQPEAPVSGSAVKAARPSGQGAQPAATQLTGSTQQTQRSNASTAVEARVQRVAGHGRGRGLPGRGRGRGRR</sequence>